<dbReference type="Proteomes" id="UP000322214">
    <property type="component" value="Chromosome"/>
</dbReference>
<sequence length="740" mass="84935">MTVENMQSFLKKKSRRRMRPEKGNKSKRQLWQEAKLEVASVYQEFYQEMQKLKGKTPGALYARYSSRFQDSIASQIRALLVFAVANQIYISIDQIFFDVAVRGSKANREGLQKVEKTLESGKASVLLVLKTNRLYRKTYRSLHWIDRAVKRWEARLIFVKDHLDSSERDFDGIRLQMAAVLDEHGARAHVDNVVSQHLHLAQDKVITGTVTFGFCGDEVEGQETRRGFPRRTWAIDEFEAEYVRLIFHWFVYEGLSRAEIVRRLVADPDAPLPPRSAGSWSITALNILLQNERYLGIFKYGEKMNVDMPDADYVIRQERDEPLHVAHHSELQIVESRIWFEAQRLIAIAKSNGGRRRGKSSEPTGSELIRRLFVCPQHQRPTWISGDNIFCPECNKLQREQRCLVSKLPTKLASKLLIEKIVGFITEDKDFVRDAHKAYVEALESGEVVDPNEIRRLEHESKELGRKIAALKQDKGSTDIEIAESDEILGELRAERQEVTSRLARLNRDSSLEVQIPTFEETVKKLKTLADSLLNSIRAKDPAVLGRFRRVLRLLVGGEIELHQAGSIEPRQGWLRAEFDICLGAVLTDGSGLDDKQPSRRVSIDFNRPCPFQAEADEAYRLDTAEELPRKEIGSRLGCSKSKITKLLKYAYDQRGEVFVDGRSRRAAIAPPNPPAYDRIGDRVMELYRQDRLLQVIANDVGVCKDTITKVVRIWHEENNVPLEDGRTRRKRLAVKNRPK</sequence>
<feature type="coiled-coil region" evidence="1">
    <location>
        <begin position="454"/>
        <end position="509"/>
    </location>
</feature>
<dbReference type="GO" id="GO:0000150">
    <property type="term" value="F:DNA strand exchange activity"/>
    <property type="evidence" value="ECO:0007669"/>
    <property type="project" value="InterPro"/>
</dbReference>
<feature type="domain" description="Recombinase" evidence="3">
    <location>
        <begin position="219"/>
        <end position="352"/>
    </location>
</feature>
<dbReference type="RefSeq" id="WP_162273928.1">
    <property type="nucleotide sequence ID" value="NZ_CP042912.1"/>
</dbReference>
<dbReference type="PANTHER" id="PTHR30461">
    <property type="entry name" value="DNA-INVERTASE FROM LAMBDOID PROPHAGE"/>
    <property type="match status" value="1"/>
</dbReference>
<dbReference type="CDD" id="cd00338">
    <property type="entry name" value="Ser_Recombinase"/>
    <property type="match status" value="1"/>
</dbReference>
<dbReference type="Pfam" id="PF07508">
    <property type="entry name" value="Recombinase"/>
    <property type="match status" value="1"/>
</dbReference>
<evidence type="ECO:0000313" key="5">
    <source>
        <dbReference type="Proteomes" id="UP000322214"/>
    </source>
</evidence>
<dbReference type="Gene3D" id="3.40.50.1390">
    <property type="entry name" value="Resolvase, N-terminal catalytic domain"/>
    <property type="match status" value="1"/>
</dbReference>
<dbReference type="InterPro" id="IPR036162">
    <property type="entry name" value="Resolvase-like_N_sf"/>
</dbReference>
<accession>A0A5B9PHN4</accession>
<dbReference type="SUPFAM" id="SSF53041">
    <property type="entry name" value="Resolvase-like"/>
    <property type="match status" value="1"/>
</dbReference>
<dbReference type="PROSITE" id="PS51737">
    <property type="entry name" value="RECOMBINASE_DNA_BIND"/>
    <property type="match status" value="1"/>
</dbReference>
<dbReference type="PANTHER" id="PTHR30461:SF23">
    <property type="entry name" value="DNA RECOMBINASE-RELATED"/>
    <property type="match status" value="1"/>
</dbReference>
<feature type="compositionally biased region" description="Basic residues" evidence="2">
    <location>
        <begin position="10"/>
        <end position="19"/>
    </location>
</feature>
<dbReference type="InterPro" id="IPR038109">
    <property type="entry name" value="DNA_bind_recomb_sf"/>
</dbReference>
<name>A0A5B9PHN4_9BACT</name>
<evidence type="ECO:0000259" key="3">
    <source>
        <dbReference type="PROSITE" id="PS51737"/>
    </source>
</evidence>
<dbReference type="InterPro" id="IPR011109">
    <property type="entry name" value="DNA_bind_recombinase_dom"/>
</dbReference>
<dbReference type="InterPro" id="IPR006119">
    <property type="entry name" value="Resolv_N"/>
</dbReference>
<dbReference type="SMART" id="SM00857">
    <property type="entry name" value="Resolvase"/>
    <property type="match status" value="1"/>
</dbReference>
<dbReference type="AlphaFoldDB" id="A0A5B9PHN4"/>
<dbReference type="Pfam" id="PF00239">
    <property type="entry name" value="Resolvase"/>
    <property type="match status" value="1"/>
</dbReference>
<keyword evidence="5" id="KW-1185">Reference proteome</keyword>
<proteinExistence type="predicted"/>
<evidence type="ECO:0000256" key="2">
    <source>
        <dbReference type="SAM" id="MobiDB-lite"/>
    </source>
</evidence>
<protein>
    <recommendedName>
        <fullName evidence="3">Recombinase domain-containing protein</fullName>
    </recommendedName>
</protein>
<organism evidence="4 5">
    <name type="scientific">Mariniblastus fucicola</name>
    <dbReference type="NCBI Taxonomy" id="980251"/>
    <lineage>
        <taxon>Bacteria</taxon>
        <taxon>Pseudomonadati</taxon>
        <taxon>Planctomycetota</taxon>
        <taxon>Planctomycetia</taxon>
        <taxon>Pirellulales</taxon>
        <taxon>Pirellulaceae</taxon>
        <taxon>Mariniblastus</taxon>
    </lineage>
</organism>
<reference evidence="4 5" key="1">
    <citation type="submission" date="2019-08" db="EMBL/GenBank/DDBJ databases">
        <title>Deep-cultivation of Planctomycetes and their phenomic and genomic characterization uncovers novel biology.</title>
        <authorList>
            <person name="Wiegand S."/>
            <person name="Jogler M."/>
            <person name="Boedeker C."/>
            <person name="Pinto D."/>
            <person name="Vollmers J."/>
            <person name="Rivas-Marin E."/>
            <person name="Kohn T."/>
            <person name="Peeters S.H."/>
            <person name="Heuer A."/>
            <person name="Rast P."/>
            <person name="Oberbeckmann S."/>
            <person name="Bunk B."/>
            <person name="Jeske O."/>
            <person name="Meyerdierks A."/>
            <person name="Storesund J.E."/>
            <person name="Kallscheuer N."/>
            <person name="Luecker S."/>
            <person name="Lage O.M."/>
            <person name="Pohl T."/>
            <person name="Merkel B.J."/>
            <person name="Hornburger P."/>
            <person name="Mueller R.-W."/>
            <person name="Bruemmer F."/>
            <person name="Labrenz M."/>
            <person name="Spormann A.M."/>
            <person name="Op den Camp H."/>
            <person name="Overmann J."/>
            <person name="Amann R."/>
            <person name="Jetten M.S.M."/>
            <person name="Mascher T."/>
            <person name="Medema M.H."/>
            <person name="Devos D.P."/>
            <person name="Kaster A.-K."/>
            <person name="Ovreas L."/>
            <person name="Rohde M."/>
            <person name="Galperin M.Y."/>
            <person name="Jogler C."/>
        </authorList>
    </citation>
    <scope>NUCLEOTIDE SEQUENCE [LARGE SCALE GENOMIC DNA]</scope>
    <source>
        <strain evidence="4 5">FC18</strain>
    </source>
</reference>
<dbReference type="Gene3D" id="3.90.1750.20">
    <property type="entry name" value="Putative Large Serine Recombinase, Chain B, Domain 2"/>
    <property type="match status" value="1"/>
</dbReference>
<feature type="region of interest" description="Disordered" evidence="2">
    <location>
        <begin position="1"/>
        <end position="26"/>
    </location>
</feature>
<dbReference type="EMBL" id="CP042912">
    <property type="protein sequence ID" value="QEG24785.1"/>
    <property type="molecule type" value="Genomic_DNA"/>
</dbReference>
<dbReference type="InterPro" id="IPR050639">
    <property type="entry name" value="SSR_resolvase"/>
</dbReference>
<keyword evidence="1" id="KW-0175">Coiled coil</keyword>
<dbReference type="STRING" id="980251.GCA_001642875_00861"/>
<evidence type="ECO:0000256" key="1">
    <source>
        <dbReference type="SAM" id="Coils"/>
    </source>
</evidence>
<dbReference type="KEGG" id="mff:MFFC18_47080"/>
<gene>
    <name evidence="4" type="ORF">MFFC18_47080</name>
</gene>
<evidence type="ECO:0000313" key="4">
    <source>
        <dbReference type="EMBL" id="QEG24785.1"/>
    </source>
</evidence>
<dbReference type="GO" id="GO:0003677">
    <property type="term" value="F:DNA binding"/>
    <property type="evidence" value="ECO:0007669"/>
    <property type="project" value="InterPro"/>
</dbReference>